<evidence type="ECO:0000256" key="4">
    <source>
        <dbReference type="SAM" id="MobiDB-lite"/>
    </source>
</evidence>
<evidence type="ECO:0000256" key="3">
    <source>
        <dbReference type="ARBA" id="ARBA00023237"/>
    </source>
</evidence>
<comment type="caution">
    <text evidence="7">The sequence shown here is derived from an EMBL/GenBank/DDBJ whole genome shotgun (WGS) entry which is preliminary data.</text>
</comment>
<evidence type="ECO:0000256" key="2">
    <source>
        <dbReference type="ARBA" id="ARBA00023136"/>
    </source>
</evidence>
<evidence type="ECO:0000256" key="1">
    <source>
        <dbReference type="ARBA" id="ARBA00004442"/>
    </source>
</evidence>
<evidence type="ECO:0000256" key="5">
    <source>
        <dbReference type="SAM" id="SignalP"/>
    </source>
</evidence>
<keyword evidence="7" id="KW-0675">Receptor</keyword>
<evidence type="ECO:0000259" key="6">
    <source>
        <dbReference type="Pfam" id="PF00593"/>
    </source>
</evidence>
<feature type="signal peptide" evidence="5">
    <location>
        <begin position="1"/>
        <end position="23"/>
    </location>
</feature>
<dbReference type="InterPro" id="IPR000531">
    <property type="entry name" value="Beta-barrel_TonB"/>
</dbReference>
<dbReference type="InterPro" id="IPR036942">
    <property type="entry name" value="Beta-barrel_TonB_sf"/>
</dbReference>
<keyword evidence="8" id="KW-1185">Reference proteome</keyword>
<protein>
    <submittedName>
        <fullName evidence="7">TonB-dependent receptor</fullName>
    </submittedName>
</protein>
<feature type="chain" id="PRO_5047288874" evidence="5">
    <location>
        <begin position="24"/>
        <end position="616"/>
    </location>
</feature>
<dbReference type="SUPFAM" id="SSF56935">
    <property type="entry name" value="Porins"/>
    <property type="match status" value="1"/>
</dbReference>
<comment type="subcellular location">
    <subcellularLocation>
        <location evidence="1">Cell outer membrane</location>
    </subcellularLocation>
</comment>
<proteinExistence type="predicted"/>
<keyword evidence="2" id="KW-0472">Membrane</keyword>
<dbReference type="EMBL" id="JADFFM010000001">
    <property type="protein sequence ID" value="MBE9665903.1"/>
    <property type="molecule type" value="Genomic_DNA"/>
</dbReference>
<organism evidence="7 8">
    <name type="scientific">Mucilaginibacter boryungensis</name>
    <dbReference type="NCBI Taxonomy" id="768480"/>
    <lineage>
        <taxon>Bacteria</taxon>
        <taxon>Pseudomonadati</taxon>
        <taxon>Bacteroidota</taxon>
        <taxon>Sphingobacteriia</taxon>
        <taxon>Sphingobacteriales</taxon>
        <taxon>Sphingobacteriaceae</taxon>
        <taxon>Mucilaginibacter</taxon>
    </lineage>
</organism>
<evidence type="ECO:0000313" key="7">
    <source>
        <dbReference type="EMBL" id="MBE9665903.1"/>
    </source>
</evidence>
<keyword evidence="5" id="KW-0732">Signal</keyword>
<feature type="region of interest" description="Disordered" evidence="4">
    <location>
        <begin position="27"/>
        <end position="66"/>
    </location>
</feature>
<keyword evidence="3" id="KW-0998">Cell outer membrane</keyword>
<sequence length="616" mass="67732">MKFKYIYALLILGMALFFAPAKAQQKKSTTKPKTTVKPVAKKPAPKPVTKKPAAAPTRSAAQNLGDAASKIAQDTSKKAGQTGINNQSLSEEIIVTTAYKPVLADAVKIRRNPDLDDKTPFKAPLAYKPIDKRLERNTDIKQMEAVKMPAELDSALYNNLVKAGAGNLKSTYAELYVNNGRDAALQTGLYVKHFAQAGDTYAKQNQSKDEIGVFGKSVGEVNSLHGTIGYKRQGNYFYGYNKFDPPVTPINPAKQTFNTLSAEGDLTKNFKDIEKDFTYALKLNGYLFNNAFHAKESNVVLSGFINQTVKQFYAGLNASVDLSTQKDSLYSIGNNLVRANPYLKFQGENYKIDAGINIVSEFVFSSRLFVFPAARLEVQIIPKYVRLFAEAKGDVNKSSLKDFSETNPFIGQNINIKNSVDQLDLAAGLKGTLAPGLGFKATVFRNDVKNMPLFISNFNFTNGYNRFNVIYDGGKATVTGFNGELDFKASDDLDIFGRVEIKDYKMATEAQPWNLPKFKLSAGTNINISDKVKLMGTLLFRGDTKDLVADPASGVGATRVVSLKSFADINAGAEYKVNKRLGIFLQANNLLNATYSSWLYYPDYGFNIIGGVSYGF</sequence>
<accession>A0ABR9XEV0</accession>
<dbReference type="Gene3D" id="2.40.170.20">
    <property type="entry name" value="TonB-dependent receptor, beta-barrel domain"/>
    <property type="match status" value="1"/>
</dbReference>
<gene>
    <name evidence="7" type="ORF">IRJ18_05985</name>
</gene>
<feature type="domain" description="TonB-dependent receptor-like beta-barrel" evidence="6">
    <location>
        <begin position="425"/>
        <end position="590"/>
    </location>
</feature>
<dbReference type="Proteomes" id="UP000632774">
    <property type="component" value="Unassembled WGS sequence"/>
</dbReference>
<reference evidence="7 8" key="1">
    <citation type="submission" date="2020-10" db="EMBL/GenBank/DDBJ databases">
        <title>Mucilaginibacter mali sp. nov., isolated from rhizosphere soil of apple orchard.</title>
        <authorList>
            <person name="Lee J.-S."/>
            <person name="Kim H.S."/>
            <person name="Kim J.-S."/>
        </authorList>
    </citation>
    <scope>NUCLEOTIDE SEQUENCE [LARGE SCALE GENOMIC DNA]</scope>
    <source>
        <strain evidence="7 8">KCTC 23157</strain>
    </source>
</reference>
<evidence type="ECO:0000313" key="8">
    <source>
        <dbReference type="Proteomes" id="UP000632774"/>
    </source>
</evidence>
<dbReference type="Pfam" id="PF00593">
    <property type="entry name" value="TonB_dep_Rec_b-barrel"/>
    <property type="match status" value="1"/>
</dbReference>
<dbReference type="RefSeq" id="WP_194105284.1">
    <property type="nucleotide sequence ID" value="NZ_JADFFM010000001.1"/>
</dbReference>
<name>A0ABR9XEV0_9SPHI</name>